<comment type="caution">
    <text evidence="12">The sequence shown here is derived from an EMBL/GenBank/DDBJ whole genome shotgun (WGS) entry which is preliminary data.</text>
</comment>
<dbReference type="CDD" id="cd18580">
    <property type="entry name" value="ABC_6TM_ABCC_D2"/>
    <property type="match status" value="1"/>
</dbReference>
<dbReference type="InterPro" id="IPR003439">
    <property type="entry name" value="ABC_transporter-like_ATP-bd"/>
</dbReference>
<dbReference type="CDD" id="cd03250">
    <property type="entry name" value="ABCC_MRP_domain1"/>
    <property type="match status" value="1"/>
</dbReference>
<feature type="transmembrane region" description="Helical" evidence="9">
    <location>
        <begin position="1647"/>
        <end position="1668"/>
    </location>
</feature>
<dbReference type="FunFam" id="1.20.1560.10:FF:000055">
    <property type="entry name" value="ABC multidrug transporter (Eurofung)"/>
    <property type="match status" value="1"/>
</dbReference>
<dbReference type="Gene3D" id="1.20.1560.10">
    <property type="entry name" value="ABC transporter type 1, transmembrane domain"/>
    <property type="match status" value="2"/>
</dbReference>
<dbReference type="InterPro" id="IPR036640">
    <property type="entry name" value="ABC1_TM_sf"/>
</dbReference>
<dbReference type="CDD" id="cd18579">
    <property type="entry name" value="ABC_6TM_ABCC_D1"/>
    <property type="match status" value="1"/>
</dbReference>
<dbReference type="Proteomes" id="UP000286921">
    <property type="component" value="Unassembled WGS sequence"/>
</dbReference>
<feature type="transmembrane region" description="Helical" evidence="9">
    <location>
        <begin position="78"/>
        <end position="99"/>
    </location>
</feature>
<evidence type="ECO:0000313" key="12">
    <source>
        <dbReference type="EMBL" id="GCB20052.1"/>
    </source>
</evidence>
<reference evidence="12 13" key="1">
    <citation type="submission" date="2016-09" db="EMBL/GenBank/DDBJ databases">
        <title>Aspergillus awamori IFM 58123T.</title>
        <authorList>
            <person name="Kusuya Y."/>
            <person name="Shimizu M."/>
            <person name="Takahashi H."/>
            <person name="Yaguchi T."/>
        </authorList>
    </citation>
    <scope>NUCLEOTIDE SEQUENCE [LARGE SCALE GENOMIC DNA]</scope>
    <source>
        <strain evidence="12 13">IFM 58123</strain>
    </source>
</reference>
<feature type="transmembrane region" description="Helical" evidence="9">
    <location>
        <begin position="856"/>
        <end position="878"/>
    </location>
</feature>
<evidence type="ECO:0000256" key="2">
    <source>
        <dbReference type="ARBA" id="ARBA00022448"/>
    </source>
</evidence>
<feature type="domain" description="ABC transmembrane type-1" evidence="11">
    <location>
        <begin position="251"/>
        <end position="526"/>
    </location>
</feature>
<keyword evidence="6 9" id="KW-1133">Transmembrane helix</keyword>
<evidence type="ECO:0000256" key="8">
    <source>
        <dbReference type="ARBA" id="ARBA00023180"/>
    </source>
</evidence>
<dbReference type="PANTHER" id="PTHR24223:SF399">
    <property type="entry name" value="ABC TRANSPORTER ATNG"/>
    <property type="match status" value="1"/>
</dbReference>
<evidence type="ECO:0000256" key="4">
    <source>
        <dbReference type="ARBA" id="ARBA00022741"/>
    </source>
</evidence>
<feature type="transmembrane region" description="Helical" evidence="9">
    <location>
        <begin position="1689"/>
        <end position="1709"/>
    </location>
</feature>
<dbReference type="InterPro" id="IPR044726">
    <property type="entry name" value="ABCC_6TM_D2"/>
</dbReference>
<feature type="transmembrane region" description="Helical" evidence="9">
    <location>
        <begin position="1533"/>
        <end position="1553"/>
    </location>
</feature>
<dbReference type="PROSITE" id="PS50893">
    <property type="entry name" value="ABC_TRANSPORTER_2"/>
    <property type="match status" value="2"/>
</dbReference>
<keyword evidence="13" id="KW-1185">Reference proteome</keyword>
<dbReference type="GO" id="GO:0016887">
    <property type="term" value="F:ATP hydrolysis activity"/>
    <property type="evidence" value="ECO:0007669"/>
    <property type="project" value="InterPro"/>
</dbReference>
<dbReference type="SUPFAM" id="SSF90123">
    <property type="entry name" value="ABC transporter transmembrane region"/>
    <property type="match status" value="2"/>
</dbReference>
<feature type="transmembrane region" description="Helical" evidence="9">
    <location>
        <begin position="898"/>
        <end position="928"/>
    </location>
</feature>
<keyword evidence="4" id="KW-0547">Nucleotide-binding</keyword>
<dbReference type="PROSITE" id="PS00211">
    <property type="entry name" value="ABC_TRANSPORTER_1"/>
    <property type="match status" value="1"/>
</dbReference>
<dbReference type="InterPro" id="IPR017871">
    <property type="entry name" value="ABC_transporter-like_CS"/>
</dbReference>
<accession>A0A401KLM1</accession>
<feature type="transmembrane region" description="Helical" evidence="9">
    <location>
        <begin position="16"/>
        <end position="37"/>
    </location>
</feature>
<evidence type="ECO:0000256" key="3">
    <source>
        <dbReference type="ARBA" id="ARBA00022692"/>
    </source>
</evidence>
<sequence length="1811" mass="199266">MDNDVSHHWLQGREDTIAIILGFLFLVTAGVRIAYLAQESIKVKPSLQQQCKYFFLTTTVTFHFTLLLFPFIDPATDLSAVAAIFGFLTAIVLMILSMYEHIRSVAPSTLVPLYVIASLCLNVAQCQRLGAQGQQSVPYTITAVLVINKVAVILLEALPKRGILLATYRDYSPSDTAGPYSTLLLWWINPLLWKGYFTQLGVNNLYPLEVALSSQGLEDRFEAEWKRSRHLLRAVTRVLKYHILASGLPQLLLIGVKFTQPYLIQDTTRLVMDPVESQKWPAWRLIGIYALIYTGIALLGATSKHQMNRLVVSIRGGLVSLIYNKSVDLSITSVEEKAALTLMSTDIDRITMSCADMHHAWTAVIEVAVALYLLYTQLGVGFLAPGLCFACAVVAMAACTRLYPRYQNAWVEAIQERTSITSTMLGSIRSLKLLGLSAVIGSLLQRLRVHENVVARKIRWITVVQVVFQNVTSIAAPLTTFALYLGWGQSIGKTLDVPVAFSILSVLQLLEPPLMTLVQTLPHLAGALGSFDRIDAFLRSLSRQEFRQLAPTTSTTATFEGTNDTVVLKNASFGWAEDSPVLRNLHLRIPRGSLVIVVGPTGCGKSTLLKGILGETPWSSGIVTSTSSIGFADQTPWTVNDTIKANICGQSPEDASLYHEVVDCCGLLEDVNSLPEGDGTRIGSNGIALSGGQRLRLALARAVFAQKELLVLDDVFSGVDADTEEHIFRQLFSVSGPVRRRATSIILVTHAVSRLPLADWVVVLSKDGTIAEQGTYETLIHKSAGYVAGLNVNFKRTMDNDHDARSNAEHEDVAVKQPVVVEANAAGEEELKIDEAPTVTESPAPKHGDWKTITDYFAAASWSWMGLCCLWSLVYITAIKAPGLLLNAFSSPSNNSTIVSTSSFLGCLGLAAVVSLVSLTLLVWGLFLRIIPRVSNGLHQNLLHAVLLAPISFFTSTDSGSVLNRFTQDLSVIDNELPGVLIGMMLQLAMFAIGACMIVASATYLLVTIPLVMMAVIGIQRFYVQTSRQLRTLRLEQQAPLYTHFQETIAGLASIRAFGWTGAFRARNATLLDNSQRPVYMLKTVQAWLGLVLNLLVAALGTVLISTIAMLRDTVHPAIVGLGLLNIMSFNENLSELVLVWSLTETSLSALARVHDFIEETESEEKDGEVNSPLTAWPQYGAVEFDNFAAAYSSSAPLVLRDIYLHIQPGEKIGVCGRTGSGKSSLLAALFHLVEYRQGSLKVDGQDLAHLPRSELRQSLNIITQEPFCVHSETVRFNLDPWEATSQDDAMLIGALEKCRLWSVIEAKGGLNAILKTDFFSQGQWQLFCLARAILRKSKLVVLDEVSSSVDIETDRRMQEIIRHEFDGCTIIAVAHRLDTIVDFDRVVNKRDPVRWPVWLRRCAIIPTSMTNFVTNIAGSGLSVAVPELIQEYHKPESAVVQLLTYNFLFLSIGNIFQVPIAHEFSKRASLLLPMALQAGTLGFAGAAGESIVREMAANIFFLHQRAAMMSISPIGPLVNSLMMQYLPTSWRAFMWLCFALAVVDIGLMLILCPESNFRRPQWDMPPIEPEGTETKAAWEDGRTRCPGGRVYRAQALPRRHHGAAVIWVILVYGCALSPQIILMYILHHVLPREAPPYLFSSVSVGLMQIAALISFILACFGGGWLSDLINSRMARRRANGQVRAEDRLLSLNAGLAIGPAGCILLPFACQNHLHWTAIAVGLSMLLFGTVYTPNIAVTYLAYRHQRDGAQCLLLVNMVNNLVSFMFLYEAVEWVQSQGYLQLYLVMLSLGVITIGAALPPYILHGKRHVE</sequence>
<dbReference type="Pfam" id="PF00664">
    <property type="entry name" value="ABC_membrane"/>
    <property type="match status" value="2"/>
</dbReference>
<feature type="transmembrane region" description="Helical" evidence="9">
    <location>
        <begin position="1715"/>
        <end position="1743"/>
    </location>
</feature>
<evidence type="ECO:0000256" key="5">
    <source>
        <dbReference type="ARBA" id="ARBA00022840"/>
    </source>
</evidence>
<feature type="domain" description="ABC transporter" evidence="10">
    <location>
        <begin position="566"/>
        <end position="792"/>
    </location>
</feature>
<dbReference type="SUPFAM" id="SSF52540">
    <property type="entry name" value="P-loop containing nucleoside triphosphate hydrolases"/>
    <property type="match status" value="2"/>
</dbReference>
<feature type="transmembrane region" description="Helical" evidence="9">
    <location>
        <begin position="1781"/>
        <end position="1804"/>
    </location>
</feature>
<dbReference type="InterPro" id="IPR036259">
    <property type="entry name" value="MFS_trans_sf"/>
</dbReference>
<feature type="transmembrane region" description="Helical" evidence="9">
    <location>
        <begin position="111"/>
        <end position="130"/>
    </location>
</feature>
<feature type="transmembrane region" description="Helical" evidence="9">
    <location>
        <begin position="238"/>
        <end position="260"/>
    </location>
</feature>
<feature type="transmembrane region" description="Helical" evidence="9">
    <location>
        <begin position="1605"/>
        <end position="1627"/>
    </location>
</feature>
<evidence type="ECO:0000256" key="1">
    <source>
        <dbReference type="ARBA" id="ARBA00004141"/>
    </source>
</evidence>
<dbReference type="GO" id="GO:0005524">
    <property type="term" value="F:ATP binding"/>
    <property type="evidence" value="ECO:0007669"/>
    <property type="project" value="UniProtKB-KW"/>
</dbReference>
<dbReference type="FunFam" id="3.40.50.300:FF:000163">
    <property type="entry name" value="Multidrug resistance-associated protein member 4"/>
    <property type="match status" value="1"/>
</dbReference>
<dbReference type="Pfam" id="PF00005">
    <property type="entry name" value="ABC_tran"/>
    <property type="match status" value="2"/>
</dbReference>
<feature type="transmembrane region" description="Helical" evidence="9">
    <location>
        <begin position="1004"/>
        <end position="1023"/>
    </location>
</feature>
<dbReference type="SUPFAM" id="SSF103473">
    <property type="entry name" value="MFS general substrate transporter"/>
    <property type="match status" value="1"/>
</dbReference>
<evidence type="ECO:0000256" key="6">
    <source>
        <dbReference type="ARBA" id="ARBA00022989"/>
    </source>
</evidence>
<feature type="transmembrane region" description="Helical" evidence="9">
    <location>
        <begin position="1087"/>
        <end position="1111"/>
    </location>
</feature>
<gene>
    <name evidence="12" type="ORF">AAWM_02937</name>
</gene>
<dbReference type="PROSITE" id="PS50929">
    <property type="entry name" value="ABC_TM1F"/>
    <property type="match status" value="2"/>
</dbReference>
<feature type="transmembrane region" description="Helical" evidence="9">
    <location>
        <begin position="977"/>
        <end position="999"/>
    </location>
</feature>
<dbReference type="InterPro" id="IPR027417">
    <property type="entry name" value="P-loop_NTPase"/>
</dbReference>
<feature type="transmembrane region" description="Helical" evidence="9">
    <location>
        <begin position="1750"/>
        <end position="1769"/>
    </location>
</feature>
<feature type="transmembrane region" description="Helical" evidence="9">
    <location>
        <begin position="359"/>
        <end position="376"/>
    </location>
</feature>
<evidence type="ECO:0000259" key="11">
    <source>
        <dbReference type="PROSITE" id="PS50929"/>
    </source>
</evidence>
<dbReference type="CDD" id="cd03244">
    <property type="entry name" value="ABCC_MRP_domain2"/>
    <property type="match status" value="1"/>
</dbReference>
<keyword evidence="8" id="KW-0325">Glycoprotein</keyword>
<keyword evidence="5" id="KW-0067">ATP-binding</keyword>
<feature type="transmembrane region" description="Helical" evidence="9">
    <location>
        <begin position="136"/>
        <end position="155"/>
    </location>
</feature>
<feature type="transmembrane region" description="Helical" evidence="9">
    <location>
        <begin position="280"/>
        <end position="301"/>
    </location>
</feature>
<dbReference type="SMART" id="SM00382">
    <property type="entry name" value="AAA"/>
    <property type="match status" value="2"/>
</dbReference>
<dbReference type="STRING" id="105351.A0A401KLM1"/>
<comment type="subcellular location">
    <subcellularLocation>
        <location evidence="1">Membrane</location>
        <topology evidence="1">Multi-pass membrane protein</topology>
    </subcellularLocation>
</comment>
<feature type="transmembrane region" description="Helical" evidence="9">
    <location>
        <begin position="382"/>
        <end position="403"/>
    </location>
</feature>
<protein>
    <submittedName>
        <fullName evidence="12">Canalicular multispecific organic anion transporter 2</fullName>
    </submittedName>
</protein>
<dbReference type="GO" id="GO:0016020">
    <property type="term" value="C:membrane"/>
    <property type="evidence" value="ECO:0007669"/>
    <property type="project" value="UniProtKB-SubCell"/>
</dbReference>
<dbReference type="InterPro" id="IPR003593">
    <property type="entry name" value="AAA+_ATPase"/>
</dbReference>
<dbReference type="InterPro" id="IPR050173">
    <property type="entry name" value="ABC_transporter_C-like"/>
</dbReference>
<name>A0A401KLM1_ASPAW</name>
<proteinExistence type="predicted"/>
<keyword evidence="3 9" id="KW-0812">Transmembrane</keyword>
<evidence type="ECO:0000313" key="13">
    <source>
        <dbReference type="Proteomes" id="UP000286921"/>
    </source>
</evidence>
<dbReference type="Gene3D" id="3.40.50.300">
    <property type="entry name" value="P-loop containing nucleotide triphosphate hydrolases"/>
    <property type="match status" value="2"/>
</dbReference>
<dbReference type="EMBL" id="BDHI01000002">
    <property type="protein sequence ID" value="GCB20052.1"/>
    <property type="molecule type" value="Genomic_DNA"/>
</dbReference>
<feature type="domain" description="ABC transporter" evidence="10">
    <location>
        <begin position="1183"/>
        <end position="1418"/>
    </location>
</feature>
<evidence type="ECO:0000259" key="10">
    <source>
        <dbReference type="PROSITE" id="PS50893"/>
    </source>
</evidence>
<dbReference type="PANTHER" id="PTHR24223">
    <property type="entry name" value="ATP-BINDING CASSETTE SUB-FAMILY C"/>
    <property type="match status" value="1"/>
</dbReference>
<dbReference type="InterPro" id="IPR044746">
    <property type="entry name" value="ABCC_6TM_D1"/>
</dbReference>
<evidence type="ECO:0000256" key="9">
    <source>
        <dbReference type="SAM" id="Phobius"/>
    </source>
</evidence>
<evidence type="ECO:0000256" key="7">
    <source>
        <dbReference type="ARBA" id="ARBA00023136"/>
    </source>
</evidence>
<feature type="domain" description="ABC transmembrane type-1" evidence="11">
    <location>
        <begin position="865"/>
        <end position="1146"/>
    </location>
</feature>
<dbReference type="InterPro" id="IPR011527">
    <property type="entry name" value="ABC1_TM_dom"/>
</dbReference>
<keyword evidence="2" id="KW-0813">Transport</keyword>
<dbReference type="GO" id="GO:0140359">
    <property type="term" value="F:ABC-type transporter activity"/>
    <property type="evidence" value="ECO:0007669"/>
    <property type="project" value="InterPro"/>
</dbReference>
<feature type="transmembrane region" description="Helical" evidence="9">
    <location>
        <begin position="940"/>
        <end position="957"/>
    </location>
</feature>
<organism evidence="12 13">
    <name type="scientific">Aspergillus awamori</name>
    <name type="common">Black koji mold</name>
    <dbReference type="NCBI Taxonomy" id="105351"/>
    <lineage>
        <taxon>Eukaryota</taxon>
        <taxon>Fungi</taxon>
        <taxon>Dikarya</taxon>
        <taxon>Ascomycota</taxon>
        <taxon>Pezizomycotina</taxon>
        <taxon>Eurotiomycetes</taxon>
        <taxon>Eurotiomycetidae</taxon>
        <taxon>Eurotiales</taxon>
        <taxon>Aspergillaceae</taxon>
        <taxon>Aspergillus</taxon>
    </lineage>
</organism>
<feature type="transmembrane region" description="Helical" evidence="9">
    <location>
        <begin position="53"/>
        <end position="72"/>
    </location>
</feature>
<keyword evidence="7 9" id="KW-0472">Membrane</keyword>